<protein>
    <submittedName>
        <fullName evidence="1">Uncharacterized protein</fullName>
    </submittedName>
</protein>
<evidence type="ECO:0000313" key="2">
    <source>
        <dbReference type="Proteomes" id="UP000829476"/>
    </source>
</evidence>
<sequence>MKKLLCSLGKSEIRDQEIIIKNYPFEPSVVYKEKSIKATEIEAVCLDFTSPKLYLAEDVVFIAAEQKDNLKAFVDKNNITLVPYNWNWDWILEPFLDTEFSEENKKHTIELLIKNGIAENEIKSLRKEVESQMLAYNFKTMLWEWVSLNLFDVLSAMRAKYNKTGFEDFYRRAVDIEKRTAK</sequence>
<dbReference type="RefSeq" id="WP_242938384.1">
    <property type="nucleotide sequence ID" value="NZ_CP094326.1"/>
</dbReference>
<dbReference type="EMBL" id="CP094326">
    <property type="protein sequence ID" value="UNZ00017.1"/>
    <property type="molecule type" value="Genomic_DNA"/>
</dbReference>
<organism evidence="1 2">
    <name type="scientific">Zhouia spongiae</name>
    <dbReference type="NCBI Taxonomy" id="2202721"/>
    <lineage>
        <taxon>Bacteria</taxon>
        <taxon>Pseudomonadati</taxon>
        <taxon>Bacteroidota</taxon>
        <taxon>Flavobacteriia</taxon>
        <taxon>Flavobacteriales</taxon>
        <taxon>Flavobacteriaceae</taxon>
        <taxon>Zhouia</taxon>
    </lineage>
</organism>
<evidence type="ECO:0000313" key="1">
    <source>
        <dbReference type="EMBL" id="UNZ00017.1"/>
    </source>
</evidence>
<name>A0ABY3YQP4_9FLAO</name>
<dbReference type="Proteomes" id="UP000829476">
    <property type="component" value="Chromosome"/>
</dbReference>
<accession>A0ABY3YQP4</accession>
<gene>
    <name evidence="1" type="ORF">MQE36_06625</name>
</gene>
<proteinExistence type="predicted"/>
<keyword evidence="2" id="KW-1185">Reference proteome</keyword>
<reference evidence="1 2" key="1">
    <citation type="journal article" date="2018" name="Int. J. Syst. Evol. Microbiol.">
        <title>Zhouia spongiae sp. nov., isolated from a marine sponge.</title>
        <authorList>
            <person name="Zhuang L."/>
            <person name="Lin B."/>
            <person name="Qin F."/>
            <person name="Luo L."/>
        </authorList>
    </citation>
    <scope>NUCLEOTIDE SEQUENCE [LARGE SCALE GENOMIC DNA]</scope>
    <source>
        <strain evidence="1 2">HN-Y44</strain>
    </source>
</reference>